<gene>
    <name evidence="2" type="ORF">KDW96_21265</name>
</gene>
<dbReference type="RefSeq" id="WP_255838214.1">
    <property type="nucleotide sequence ID" value="NZ_CP073346.1"/>
</dbReference>
<evidence type="ECO:0000313" key="2">
    <source>
        <dbReference type="EMBL" id="UTW07627.1"/>
    </source>
</evidence>
<feature type="domain" description="Alkyl hydroperoxide reductase subunit C/ Thiol specific antioxidant" evidence="1">
    <location>
        <begin position="7"/>
        <end position="135"/>
    </location>
</feature>
<organism evidence="2 3">
    <name type="scientific">Pseudomonas benzenivorans</name>
    <dbReference type="NCBI Taxonomy" id="556533"/>
    <lineage>
        <taxon>Bacteria</taxon>
        <taxon>Pseudomonadati</taxon>
        <taxon>Pseudomonadota</taxon>
        <taxon>Gammaproteobacteria</taxon>
        <taxon>Pseudomonadales</taxon>
        <taxon>Pseudomonadaceae</taxon>
        <taxon>Pseudomonas</taxon>
    </lineage>
</organism>
<dbReference type="InterPro" id="IPR036249">
    <property type="entry name" value="Thioredoxin-like_sf"/>
</dbReference>
<dbReference type="InterPro" id="IPR000866">
    <property type="entry name" value="AhpC/TSA"/>
</dbReference>
<name>A0ABY5H703_9PSED</name>
<proteinExistence type="predicted"/>
<dbReference type="PANTHER" id="PTHR42852">
    <property type="entry name" value="THIOL:DISULFIDE INTERCHANGE PROTEIN DSBE"/>
    <property type="match status" value="1"/>
</dbReference>
<dbReference type="InterPro" id="IPR050553">
    <property type="entry name" value="Thioredoxin_ResA/DsbE_sf"/>
</dbReference>
<dbReference type="Proteomes" id="UP001059672">
    <property type="component" value="Chromosome"/>
</dbReference>
<evidence type="ECO:0000313" key="3">
    <source>
        <dbReference type="Proteomes" id="UP001059672"/>
    </source>
</evidence>
<accession>A0ABY5H703</accession>
<keyword evidence="3" id="KW-1185">Reference proteome</keyword>
<dbReference type="Pfam" id="PF00578">
    <property type="entry name" value="AhpC-TSA"/>
    <property type="match status" value="1"/>
</dbReference>
<dbReference type="SUPFAM" id="SSF52833">
    <property type="entry name" value="Thioredoxin-like"/>
    <property type="match status" value="1"/>
</dbReference>
<protein>
    <submittedName>
        <fullName evidence="2">Redoxin domain-containing protein</fullName>
    </submittedName>
</protein>
<dbReference type="PANTHER" id="PTHR42852:SF13">
    <property type="entry name" value="PROTEIN DIPZ"/>
    <property type="match status" value="1"/>
</dbReference>
<dbReference type="EMBL" id="CP073346">
    <property type="protein sequence ID" value="UTW07627.1"/>
    <property type="molecule type" value="Genomic_DNA"/>
</dbReference>
<reference evidence="2" key="1">
    <citation type="submission" date="2021-04" db="EMBL/GenBank/DDBJ databases">
        <title>Oceanospirillales bacteria with DddD are important DMSP degraders in coastal seawater.</title>
        <authorList>
            <person name="Liu J."/>
        </authorList>
    </citation>
    <scope>NUCLEOTIDE SEQUENCE</scope>
    <source>
        <strain evidence="2">D13-4</strain>
    </source>
</reference>
<dbReference type="Gene3D" id="3.40.30.10">
    <property type="entry name" value="Glutaredoxin"/>
    <property type="match status" value="1"/>
</dbReference>
<sequence>MDTSRTRAPEWQAAQWFNSQQPPSLASLRGKVIVLEAFQMLCPGCVSEGLPQTKRVHATFSPEQVAVIGLHTVFEHHQAMTPVSLEAFLHEYRIDFPVAVDLPDPQRSVPRTMAAYAMQGTPTLILIDAEGFIRQHYFGKVSDLVLGAEIAWLIAEAAELAPTAKPAD</sequence>
<evidence type="ECO:0000259" key="1">
    <source>
        <dbReference type="Pfam" id="PF00578"/>
    </source>
</evidence>